<dbReference type="EMBL" id="CZQA01000001">
    <property type="protein sequence ID" value="CUS33578.1"/>
    <property type="molecule type" value="Genomic_DNA"/>
</dbReference>
<dbReference type="PROSITE" id="PS00676">
    <property type="entry name" value="SIGMA54_INTERACT_2"/>
    <property type="match status" value="1"/>
</dbReference>
<dbReference type="InterPro" id="IPR025943">
    <property type="entry name" value="Sigma_54_int_dom_ATP-bd_2"/>
</dbReference>
<proteinExistence type="predicted"/>
<dbReference type="Gene3D" id="3.30.450.20">
    <property type="entry name" value="PAS domain"/>
    <property type="match status" value="1"/>
</dbReference>
<dbReference type="Proteomes" id="UP000199032">
    <property type="component" value="Unassembled WGS sequence"/>
</dbReference>
<dbReference type="OrthoDB" id="9804019at2"/>
<dbReference type="Gene3D" id="3.40.50.300">
    <property type="entry name" value="P-loop containing nucleotide triphosphate hydrolases"/>
    <property type="match status" value="1"/>
</dbReference>
<dbReference type="SUPFAM" id="SSF46689">
    <property type="entry name" value="Homeodomain-like"/>
    <property type="match status" value="1"/>
</dbReference>
<gene>
    <name evidence="7" type="ORF">COMA1_11231</name>
</gene>
<accession>A0A0S4L9V6</accession>
<keyword evidence="8" id="KW-1185">Reference proteome</keyword>
<dbReference type="SMART" id="SM00091">
    <property type="entry name" value="PAS"/>
    <property type="match status" value="1"/>
</dbReference>
<name>A0A0S4L9V6_9BACT</name>
<dbReference type="Gene3D" id="1.10.10.60">
    <property type="entry name" value="Homeodomain-like"/>
    <property type="match status" value="1"/>
</dbReference>
<dbReference type="STRING" id="1742972.COMA1_11231"/>
<dbReference type="InterPro" id="IPR035965">
    <property type="entry name" value="PAS-like_dom_sf"/>
</dbReference>
<dbReference type="PANTHER" id="PTHR32071:SF113">
    <property type="entry name" value="ALGINATE BIOSYNTHESIS TRANSCRIPTIONAL REGULATORY PROTEIN ALGB"/>
    <property type="match status" value="1"/>
</dbReference>
<dbReference type="Pfam" id="PF00158">
    <property type="entry name" value="Sigma54_activat"/>
    <property type="match status" value="1"/>
</dbReference>
<reference evidence="7 8" key="1">
    <citation type="submission" date="2015-10" db="EMBL/GenBank/DDBJ databases">
        <authorList>
            <person name="Gilbert D.G."/>
        </authorList>
    </citation>
    <scope>NUCLEOTIDE SEQUENCE [LARGE SCALE GENOMIC DNA]</scope>
    <source>
        <strain evidence="7">COMA1</strain>
    </source>
</reference>
<evidence type="ECO:0000313" key="8">
    <source>
        <dbReference type="Proteomes" id="UP000199032"/>
    </source>
</evidence>
<evidence type="ECO:0000256" key="4">
    <source>
        <dbReference type="ARBA" id="ARBA00023163"/>
    </source>
</evidence>
<dbReference type="RefSeq" id="WP_090745127.1">
    <property type="nucleotide sequence ID" value="NZ_CZQA01000001.1"/>
</dbReference>
<evidence type="ECO:0000259" key="6">
    <source>
        <dbReference type="PROSITE" id="PS50112"/>
    </source>
</evidence>
<dbReference type="InterPro" id="IPR027417">
    <property type="entry name" value="P-loop_NTPase"/>
</dbReference>
<dbReference type="InterPro" id="IPR002078">
    <property type="entry name" value="Sigma_54_int"/>
</dbReference>
<dbReference type="InterPro" id="IPR013767">
    <property type="entry name" value="PAS_fold"/>
</dbReference>
<dbReference type="InterPro" id="IPR002197">
    <property type="entry name" value="HTH_Fis"/>
</dbReference>
<evidence type="ECO:0000256" key="2">
    <source>
        <dbReference type="ARBA" id="ARBA00022840"/>
    </source>
</evidence>
<sequence length="597" mass="66121">MTDQSHLHDPSLSDHVLAALDIVVLEWEEKSGEFRLQGAPPEWWGQRFGPAIRCALDPSQCSPFLQDYLTGIHTVWQGGPGTIEKSGPWTESDQQGGTMTLEARALSLGLRKLVLIERLGSDFENMRSIVQRARERMLAEDITAKSHHKTETRLIGRLEASERTKDDALALLQQLGLAAMVLDERGQIAFATDRTLEMLGIAAQEAIGQPWDQVLSFSKEDRRLVQHLLDGSSQTRSGGPLCLEGACSRWIELEVHRDLRHPVRRILILSDRTELHALRQALNEQASFHDLVGKSSVMLRVYQLVRDVAQVDTTVLIEGETGTGKELIARAIHSSSGRRNKPFLAANCAGLTDSILTSQLFGHKRGAFTGAIQDQQGLFEAAEGGTLFLDEIGDIPPQVQTALLRVLQEKEITRLGEAKPRTVNVRVVAATHHNLSEDVLRGSFRADLLYRIRIARVQLPPLRDRREDIPLLAQSMLGKICAPTGKTVERLHPDTLRVLMSYSWPGNVRELKSAVEFAVISCKGNEICPADLPPEIAGATLAASPSVFIPLSNQDEKTRLLTALSDANGNRTEAAKRLGISRATFYRRLVEFDIHAH</sequence>
<feature type="domain" description="Sigma-54 factor interaction" evidence="5">
    <location>
        <begin position="291"/>
        <end position="520"/>
    </location>
</feature>
<dbReference type="PRINTS" id="PR01590">
    <property type="entry name" value="HTHFIS"/>
</dbReference>
<dbReference type="GO" id="GO:0043565">
    <property type="term" value="F:sequence-specific DNA binding"/>
    <property type="evidence" value="ECO:0007669"/>
    <property type="project" value="InterPro"/>
</dbReference>
<dbReference type="InterPro" id="IPR058031">
    <property type="entry name" value="AAA_lid_NorR"/>
</dbReference>
<evidence type="ECO:0000313" key="7">
    <source>
        <dbReference type="EMBL" id="CUS33578.1"/>
    </source>
</evidence>
<dbReference type="Pfam" id="PF02954">
    <property type="entry name" value="HTH_8"/>
    <property type="match status" value="1"/>
</dbReference>
<keyword evidence="2" id="KW-0067">ATP-binding</keyword>
<dbReference type="PROSITE" id="PS50045">
    <property type="entry name" value="SIGMA54_INTERACT_4"/>
    <property type="match status" value="1"/>
</dbReference>
<dbReference type="PROSITE" id="PS50112">
    <property type="entry name" value="PAS"/>
    <property type="match status" value="1"/>
</dbReference>
<keyword evidence="3" id="KW-0805">Transcription regulation</keyword>
<organism evidence="7 8">
    <name type="scientific">Candidatus Nitrospira nitrosa</name>
    <dbReference type="NCBI Taxonomy" id="1742972"/>
    <lineage>
        <taxon>Bacteria</taxon>
        <taxon>Pseudomonadati</taxon>
        <taxon>Nitrospirota</taxon>
        <taxon>Nitrospiria</taxon>
        <taxon>Nitrospirales</taxon>
        <taxon>Nitrospiraceae</taxon>
        <taxon>Nitrospira</taxon>
    </lineage>
</organism>
<dbReference type="Pfam" id="PF00989">
    <property type="entry name" value="PAS"/>
    <property type="match status" value="1"/>
</dbReference>
<evidence type="ECO:0000256" key="1">
    <source>
        <dbReference type="ARBA" id="ARBA00022741"/>
    </source>
</evidence>
<dbReference type="Gene3D" id="1.10.8.60">
    <property type="match status" value="1"/>
</dbReference>
<keyword evidence="4" id="KW-0804">Transcription</keyword>
<dbReference type="InterPro" id="IPR003593">
    <property type="entry name" value="AAA+_ATPase"/>
</dbReference>
<feature type="domain" description="PAS" evidence="6">
    <location>
        <begin position="164"/>
        <end position="236"/>
    </location>
</feature>
<keyword evidence="1" id="KW-0547">Nucleotide-binding</keyword>
<evidence type="ECO:0000256" key="3">
    <source>
        <dbReference type="ARBA" id="ARBA00023015"/>
    </source>
</evidence>
<dbReference type="InterPro" id="IPR000014">
    <property type="entry name" value="PAS"/>
</dbReference>
<dbReference type="FunFam" id="3.40.50.300:FF:000006">
    <property type="entry name" value="DNA-binding transcriptional regulator NtrC"/>
    <property type="match status" value="1"/>
</dbReference>
<dbReference type="AlphaFoldDB" id="A0A0S4L9V6"/>
<dbReference type="InterPro" id="IPR009057">
    <property type="entry name" value="Homeodomain-like_sf"/>
</dbReference>
<dbReference type="PROSITE" id="PS00675">
    <property type="entry name" value="SIGMA54_INTERACT_1"/>
    <property type="match status" value="1"/>
</dbReference>
<dbReference type="InterPro" id="IPR025662">
    <property type="entry name" value="Sigma_54_int_dom_ATP-bd_1"/>
</dbReference>
<dbReference type="Pfam" id="PF25601">
    <property type="entry name" value="AAA_lid_14"/>
    <property type="match status" value="1"/>
</dbReference>
<dbReference type="SMART" id="SM00382">
    <property type="entry name" value="AAA"/>
    <property type="match status" value="1"/>
</dbReference>
<dbReference type="CDD" id="cd00009">
    <property type="entry name" value="AAA"/>
    <property type="match status" value="1"/>
</dbReference>
<dbReference type="GO" id="GO:0006355">
    <property type="term" value="P:regulation of DNA-templated transcription"/>
    <property type="evidence" value="ECO:0007669"/>
    <property type="project" value="InterPro"/>
</dbReference>
<dbReference type="GO" id="GO:0005524">
    <property type="term" value="F:ATP binding"/>
    <property type="evidence" value="ECO:0007669"/>
    <property type="project" value="UniProtKB-KW"/>
</dbReference>
<dbReference type="SUPFAM" id="SSF55785">
    <property type="entry name" value="PYP-like sensor domain (PAS domain)"/>
    <property type="match status" value="1"/>
</dbReference>
<protein>
    <submittedName>
        <fullName evidence="7">Sigma-54 dependent response regulator</fullName>
    </submittedName>
</protein>
<evidence type="ECO:0000259" key="5">
    <source>
        <dbReference type="PROSITE" id="PS50045"/>
    </source>
</evidence>
<dbReference type="SUPFAM" id="SSF52540">
    <property type="entry name" value="P-loop containing nucleoside triphosphate hydrolases"/>
    <property type="match status" value="1"/>
</dbReference>
<dbReference type="PANTHER" id="PTHR32071">
    <property type="entry name" value="TRANSCRIPTIONAL REGULATORY PROTEIN"/>
    <property type="match status" value="1"/>
</dbReference>
<dbReference type="CDD" id="cd00130">
    <property type="entry name" value="PAS"/>
    <property type="match status" value="1"/>
</dbReference>